<feature type="signal peptide" evidence="2">
    <location>
        <begin position="1"/>
        <end position="20"/>
    </location>
</feature>
<accession>A0A915J600</accession>
<keyword evidence="3" id="KW-1185">Reference proteome</keyword>
<proteinExistence type="predicted"/>
<dbReference type="Proteomes" id="UP000887565">
    <property type="component" value="Unplaced"/>
</dbReference>
<feature type="compositionally biased region" description="Basic and acidic residues" evidence="1">
    <location>
        <begin position="107"/>
        <end position="118"/>
    </location>
</feature>
<feature type="chain" id="PRO_5038008201" evidence="2">
    <location>
        <begin position="21"/>
        <end position="118"/>
    </location>
</feature>
<sequence length="118" mass="13086">MKFCIITVGLLALFIASGSGSPMCCCYGSQRLSAREGCGDCDFMSKPDTFVKCVGGRFVELKCPAGKRCYTDSSMLCVRKRNGIWKEKSPEMAPKIRKRKHNATKFPEMKGLKCGNEK</sequence>
<name>A0A915J600_ROMCU</name>
<feature type="region of interest" description="Disordered" evidence="1">
    <location>
        <begin position="92"/>
        <end position="118"/>
    </location>
</feature>
<organism evidence="3 4">
    <name type="scientific">Romanomermis culicivorax</name>
    <name type="common">Nematode worm</name>
    <dbReference type="NCBI Taxonomy" id="13658"/>
    <lineage>
        <taxon>Eukaryota</taxon>
        <taxon>Metazoa</taxon>
        <taxon>Ecdysozoa</taxon>
        <taxon>Nematoda</taxon>
        <taxon>Enoplea</taxon>
        <taxon>Dorylaimia</taxon>
        <taxon>Mermithida</taxon>
        <taxon>Mermithoidea</taxon>
        <taxon>Mermithidae</taxon>
        <taxon>Romanomermis</taxon>
    </lineage>
</organism>
<reference evidence="4" key="1">
    <citation type="submission" date="2022-11" db="UniProtKB">
        <authorList>
            <consortium name="WormBaseParasite"/>
        </authorList>
    </citation>
    <scope>IDENTIFICATION</scope>
</reference>
<evidence type="ECO:0000256" key="1">
    <source>
        <dbReference type="SAM" id="MobiDB-lite"/>
    </source>
</evidence>
<protein>
    <submittedName>
        <fullName evidence="4">Uncharacterized protein</fullName>
    </submittedName>
</protein>
<evidence type="ECO:0000313" key="3">
    <source>
        <dbReference type="Proteomes" id="UP000887565"/>
    </source>
</evidence>
<keyword evidence="2" id="KW-0732">Signal</keyword>
<evidence type="ECO:0000256" key="2">
    <source>
        <dbReference type="SAM" id="SignalP"/>
    </source>
</evidence>
<evidence type="ECO:0000313" key="4">
    <source>
        <dbReference type="WBParaSite" id="nRc.2.0.1.t21209-RA"/>
    </source>
</evidence>
<dbReference type="WBParaSite" id="nRc.2.0.1.t21209-RA">
    <property type="protein sequence ID" value="nRc.2.0.1.t21209-RA"/>
    <property type="gene ID" value="nRc.2.0.1.g21209"/>
</dbReference>
<dbReference type="AlphaFoldDB" id="A0A915J600"/>